<feature type="transmembrane region" description="Helical" evidence="11">
    <location>
        <begin position="88"/>
        <end position="106"/>
    </location>
</feature>
<feature type="domain" description="P-type ATPase A" evidence="12">
    <location>
        <begin position="118"/>
        <end position="216"/>
    </location>
</feature>
<keyword evidence="6 11" id="KW-0067">ATP-binding</keyword>
<feature type="transmembrane region" description="Helical" evidence="11">
    <location>
        <begin position="586"/>
        <end position="604"/>
    </location>
</feature>
<evidence type="ECO:0000313" key="14">
    <source>
        <dbReference type="Proteomes" id="UP000694287"/>
    </source>
</evidence>
<proteinExistence type="inferred from homology"/>
<keyword evidence="8" id="KW-1278">Translocase</keyword>
<keyword evidence="14" id="KW-1185">Reference proteome</keyword>
<accession>A0ABS6UZE5</accession>
<comment type="similarity">
    <text evidence="2 11">Belongs to the cation transport ATPase (P-type) (TC 3.A.3) family. Type IB subfamily.</text>
</comment>
<gene>
    <name evidence="13" type="ORF">I4I81_24265</name>
</gene>
<dbReference type="Pfam" id="PF00702">
    <property type="entry name" value="Hydrolase"/>
    <property type="match status" value="1"/>
</dbReference>
<dbReference type="PROSITE" id="PS00154">
    <property type="entry name" value="ATPASE_E1_E2"/>
    <property type="match status" value="1"/>
</dbReference>
<organism evidence="13 14">
    <name type="scientific">Pseudonocardia abyssalis</name>
    <dbReference type="NCBI Taxonomy" id="2792008"/>
    <lineage>
        <taxon>Bacteria</taxon>
        <taxon>Bacillati</taxon>
        <taxon>Actinomycetota</taxon>
        <taxon>Actinomycetes</taxon>
        <taxon>Pseudonocardiales</taxon>
        <taxon>Pseudonocardiaceae</taxon>
        <taxon>Pseudonocardia</taxon>
    </lineage>
</organism>
<evidence type="ECO:0000256" key="7">
    <source>
        <dbReference type="ARBA" id="ARBA00022842"/>
    </source>
</evidence>
<evidence type="ECO:0000256" key="10">
    <source>
        <dbReference type="ARBA" id="ARBA00023136"/>
    </source>
</evidence>
<reference evidence="13 14" key="1">
    <citation type="submission" date="2020-11" db="EMBL/GenBank/DDBJ databases">
        <title>Pseudonocardia abyssalis sp. nov. and Pseudonocardia oceani sp. nov., description and phylogenomic analysis of two novel actinomycetes isolated from the deep Southern Ocean.</title>
        <authorList>
            <person name="Parra J."/>
        </authorList>
    </citation>
    <scope>NUCLEOTIDE SEQUENCE [LARGE SCALE GENOMIC DNA]</scope>
    <source>
        <strain evidence="13 14">KRD-168</strain>
    </source>
</reference>
<dbReference type="Proteomes" id="UP000694287">
    <property type="component" value="Unassembled WGS sequence"/>
</dbReference>
<keyword evidence="3 11" id="KW-0812">Transmembrane</keyword>
<dbReference type="NCBIfam" id="TIGR01525">
    <property type="entry name" value="ATPase-IB_hvy"/>
    <property type="match status" value="1"/>
</dbReference>
<dbReference type="EMBL" id="JADQDK010000001">
    <property type="protein sequence ID" value="MBW0137351.1"/>
    <property type="molecule type" value="Genomic_DNA"/>
</dbReference>
<keyword evidence="11" id="KW-1003">Cell membrane</keyword>
<dbReference type="NCBIfam" id="TIGR01494">
    <property type="entry name" value="ATPase_P-type"/>
    <property type="match status" value="2"/>
</dbReference>
<evidence type="ECO:0000259" key="12">
    <source>
        <dbReference type="Pfam" id="PF00122"/>
    </source>
</evidence>
<feature type="transmembrane region" description="Helical" evidence="11">
    <location>
        <begin position="238"/>
        <end position="260"/>
    </location>
</feature>
<feature type="transmembrane region" description="Helical" evidence="11">
    <location>
        <begin position="272"/>
        <end position="294"/>
    </location>
</feature>
<evidence type="ECO:0000256" key="4">
    <source>
        <dbReference type="ARBA" id="ARBA00022723"/>
    </source>
</evidence>
<keyword evidence="9 11" id="KW-1133">Transmembrane helix</keyword>
<dbReference type="InterPro" id="IPR051949">
    <property type="entry name" value="Cation_Transport_ATPase"/>
</dbReference>
<evidence type="ECO:0000256" key="2">
    <source>
        <dbReference type="ARBA" id="ARBA00006024"/>
    </source>
</evidence>
<dbReference type="PANTHER" id="PTHR43079">
    <property type="entry name" value="PROBABLE CADMIUM/ZINC-TRANSPORTING ATPASE HMA1"/>
    <property type="match status" value="1"/>
</dbReference>
<keyword evidence="5 11" id="KW-0547">Nucleotide-binding</keyword>
<dbReference type="PANTHER" id="PTHR43079:SF1">
    <property type="entry name" value="CADMIUM_ZINC-TRANSPORTING ATPASE HMA1, CHLOROPLASTIC-RELATED"/>
    <property type="match status" value="1"/>
</dbReference>
<sequence length="652" mass="66504">MVALMWSMPEVRWAMLSLAAFTLAVPADLLGAPVLLVGVLYAVCYLAGGWEPLVEGVRALGDRRLDVDLLMVVAALAAAGIGQYLDGGLLIVIFASSGALEAVMTARTRRSIEALLDLTPETAALVAGDGERTVPAADLAVGDEVVVRPGERIPADGRVLDGASDVDTAGLTGEPLPVPRNRGDDVHAGTVNGTGTLRVRVTRDPADSVVAGIAVQVRRATGTKAERQLWIERIEQRYSVIVVVATLALLAVPLLLGAAFEPTLLRAMTFMIVASPCAVVLATMPPLLAAIAVAGRRGVLLKDATVVESLADVDAVLLDKTGTVTRGRPEVVAVEPVADLPRDRVLALAAAAEAGSEHVLGRAVRESAAHLTVPRATAFAAEPGVGVRAEVAGAVVRVGHPGRPAVAVGWPDCDEVAVKPPHCDPGADVDAAVARHERAGRTAVVVSVDGRPVGVLALADELRPGAALAVSDLTALLGTAPALLTGDAPRPAAAVATALGIDDVRADLLPVDKAAAVDAHPGTVLAVGDGINDAPLLATAAVGLAVGEGAGALSVQASDGVLLRDPLGSLAPLITLARRARRIARANLAFAAAVITGLVTWDLVGTLPLAVGVAGHELSTVLVCLNGLRLLVRPGWPAPRAENRVREAVSVG</sequence>
<keyword evidence="4 11" id="KW-0479">Metal-binding</keyword>
<comment type="subcellular location">
    <subcellularLocation>
        <location evidence="11">Cell membrane</location>
    </subcellularLocation>
    <subcellularLocation>
        <location evidence="1">Membrane</location>
        <topology evidence="1">Multi-pass membrane protein</topology>
    </subcellularLocation>
</comment>
<evidence type="ECO:0000256" key="11">
    <source>
        <dbReference type="RuleBase" id="RU362081"/>
    </source>
</evidence>
<name>A0ABS6UZE5_9PSEU</name>
<evidence type="ECO:0000256" key="5">
    <source>
        <dbReference type="ARBA" id="ARBA00022741"/>
    </source>
</evidence>
<evidence type="ECO:0000256" key="6">
    <source>
        <dbReference type="ARBA" id="ARBA00022840"/>
    </source>
</evidence>
<evidence type="ECO:0000256" key="9">
    <source>
        <dbReference type="ARBA" id="ARBA00022989"/>
    </source>
</evidence>
<keyword evidence="10 11" id="KW-0472">Membrane</keyword>
<dbReference type="InterPro" id="IPR027256">
    <property type="entry name" value="P-typ_ATPase_IB"/>
</dbReference>
<evidence type="ECO:0000313" key="13">
    <source>
        <dbReference type="EMBL" id="MBW0137351.1"/>
    </source>
</evidence>
<comment type="caution">
    <text evidence="13">The sequence shown here is derived from an EMBL/GenBank/DDBJ whole genome shotgun (WGS) entry which is preliminary data.</text>
</comment>
<dbReference type="InterPro" id="IPR001757">
    <property type="entry name" value="P_typ_ATPase"/>
</dbReference>
<evidence type="ECO:0000256" key="8">
    <source>
        <dbReference type="ARBA" id="ARBA00022967"/>
    </source>
</evidence>
<evidence type="ECO:0000256" key="3">
    <source>
        <dbReference type="ARBA" id="ARBA00022692"/>
    </source>
</evidence>
<dbReference type="InterPro" id="IPR059000">
    <property type="entry name" value="ATPase_P-type_domA"/>
</dbReference>
<dbReference type="Pfam" id="PF00122">
    <property type="entry name" value="E1-E2_ATPase"/>
    <property type="match status" value="1"/>
</dbReference>
<evidence type="ECO:0000256" key="1">
    <source>
        <dbReference type="ARBA" id="ARBA00004141"/>
    </source>
</evidence>
<dbReference type="InterPro" id="IPR018303">
    <property type="entry name" value="ATPase_P-typ_P_site"/>
</dbReference>
<keyword evidence="7" id="KW-0460">Magnesium</keyword>
<protein>
    <submittedName>
        <fullName evidence="13">Heavy metal translocating P-type ATPase</fullName>
    </submittedName>
</protein>